<evidence type="ECO:0000313" key="3">
    <source>
        <dbReference type="Proteomes" id="UP001331515"/>
    </source>
</evidence>
<protein>
    <submittedName>
        <fullName evidence="2">Uncharacterized protein</fullName>
    </submittedName>
</protein>
<accession>A0AAN8EA26</accession>
<feature type="compositionally biased region" description="Low complexity" evidence="1">
    <location>
        <begin position="79"/>
        <end position="99"/>
    </location>
</feature>
<evidence type="ECO:0000313" key="2">
    <source>
        <dbReference type="EMBL" id="KAK5933885.1"/>
    </source>
</evidence>
<name>A0AAN8EA26_CHAGU</name>
<reference evidence="2 3" key="1">
    <citation type="journal article" date="2023" name="Mol. Biol. Evol.">
        <title>Genomics of Secondarily Temperate Adaptation in the Only Non-Antarctic Icefish.</title>
        <authorList>
            <person name="Rivera-Colon A.G."/>
            <person name="Rayamajhi N."/>
            <person name="Minhas B.F."/>
            <person name="Madrigal G."/>
            <person name="Bilyk K.T."/>
            <person name="Yoon V."/>
            <person name="Hune M."/>
            <person name="Gregory S."/>
            <person name="Cheng C.H.C."/>
            <person name="Catchen J.M."/>
        </authorList>
    </citation>
    <scope>NUCLEOTIDE SEQUENCE [LARGE SCALE GENOMIC DNA]</scope>
    <source>
        <tissue evidence="2">White muscle</tissue>
    </source>
</reference>
<dbReference type="EMBL" id="JAURVH010001514">
    <property type="protein sequence ID" value="KAK5933885.1"/>
    <property type="molecule type" value="Genomic_DNA"/>
</dbReference>
<gene>
    <name evidence="2" type="ORF">CgunFtcFv8_014331</name>
</gene>
<proteinExistence type="predicted"/>
<organism evidence="2 3">
    <name type="scientific">Champsocephalus gunnari</name>
    <name type="common">Mackerel icefish</name>
    <dbReference type="NCBI Taxonomy" id="52237"/>
    <lineage>
        <taxon>Eukaryota</taxon>
        <taxon>Metazoa</taxon>
        <taxon>Chordata</taxon>
        <taxon>Craniata</taxon>
        <taxon>Vertebrata</taxon>
        <taxon>Euteleostomi</taxon>
        <taxon>Actinopterygii</taxon>
        <taxon>Neopterygii</taxon>
        <taxon>Teleostei</taxon>
        <taxon>Neoteleostei</taxon>
        <taxon>Acanthomorphata</taxon>
        <taxon>Eupercaria</taxon>
        <taxon>Perciformes</taxon>
        <taxon>Notothenioidei</taxon>
        <taxon>Channichthyidae</taxon>
        <taxon>Champsocephalus</taxon>
    </lineage>
</organism>
<sequence>MATLCKVHSGKKLIFSFKVSDVKGLKGENRVKENILNNFLKKKETQPDHRLQLPLRAAVMEVITYALGRTESCHSEPQLTPSPSTSSPTRPSRSPPLLSKGFPRGQAEVVYRKELGSARRNQNI</sequence>
<dbReference type="Proteomes" id="UP001331515">
    <property type="component" value="Unassembled WGS sequence"/>
</dbReference>
<keyword evidence="3" id="KW-1185">Reference proteome</keyword>
<dbReference type="AlphaFoldDB" id="A0AAN8EA26"/>
<feature type="region of interest" description="Disordered" evidence="1">
    <location>
        <begin position="72"/>
        <end position="105"/>
    </location>
</feature>
<comment type="caution">
    <text evidence="2">The sequence shown here is derived from an EMBL/GenBank/DDBJ whole genome shotgun (WGS) entry which is preliminary data.</text>
</comment>
<evidence type="ECO:0000256" key="1">
    <source>
        <dbReference type="SAM" id="MobiDB-lite"/>
    </source>
</evidence>